<name>A0A1V9FD75_9BACT</name>
<comment type="caution">
    <text evidence="1">The sequence shown here is derived from an EMBL/GenBank/DDBJ whole genome shotgun (WGS) entry which is preliminary data.</text>
</comment>
<evidence type="ECO:0000313" key="2">
    <source>
        <dbReference type="Proteomes" id="UP000192276"/>
    </source>
</evidence>
<keyword evidence="2" id="KW-1185">Reference proteome</keyword>
<dbReference type="AlphaFoldDB" id="A0A1V9FD75"/>
<protein>
    <submittedName>
        <fullName evidence="1">Uncharacterized protein</fullName>
    </submittedName>
</protein>
<accession>A0A1V9FD75</accession>
<dbReference type="Proteomes" id="UP000192276">
    <property type="component" value="Unassembled WGS sequence"/>
</dbReference>
<evidence type="ECO:0000313" key="1">
    <source>
        <dbReference type="EMBL" id="OQP56328.1"/>
    </source>
</evidence>
<dbReference type="EMBL" id="LWBP01000200">
    <property type="protein sequence ID" value="OQP56328.1"/>
    <property type="molecule type" value="Genomic_DNA"/>
</dbReference>
<dbReference type="STRING" id="550983.A4R26_25875"/>
<organism evidence="1 2">
    <name type="scientific">Niastella populi</name>
    <dbReference type="NCBI Taxonomy" id="550983"/>
    <lineage>
        <taxon>Bacteria</taxon>
        <taxon>Pseudomonadati</taxon>
        <taxon>Bacteroidota</taxon>
        <taxon>Chitinophagia</taxon>
        <taxon>Chitinophagales</taxon>
        <taxon>Chitinophagaceae</taxon>
        <taxon>Niastella</taxon>
    </lineage>
</organism>
<reference evidence="2" key="1">
    <citation type="submission" date="2016-04" db="EMBL/GenBank/DDBJ databases">
        <authorList>
            <person name="Chen L."/>
            <person name="Zhuang W."/>
            <person name="Wang G."/>
        </authorList>
    </citation>
    <scope>NUCLEOTIDE SEQUENCE [LARGE SCALE GENOMIC DNA]</scope>
    <source>
        <strain evidence="2">208</strain>
    </source>
</reference>
<sequence>MVKVAGFVNHRLSSAQNFFGVVHLNTFTLTKATGAPTPVLRRTGIKNPFKSLNKQKVYHCRVGR</sequence>
<proteinExistence type="predicted"/>
<gene>
    <name evidence="1" type="ORF">A4R26_25875</name>
</gene>